<evidence type="ECO:0000313" key="3">
    <source>
        <dbReference type="Proteomes" id="UP000596742"/>
    </source>
</evidence>
<sequence length="166" mass="18688">MSSADVEQGPCRRVGKTRRKSSSDLKDEINRQSKYFKSEPNVKSNYEINNCQLNDTISPIDNSSWFANSFNNERKTLEYDNVKQSHVKGNTRLKNSSVVNPHNVTDPGGDANSVKIGCDSKIIDQSHHHIKVDNSTVVYPEPKSAMGKVIRNSDTKTEPQDLKQHD</sequence>
<protein>
    <submittedName>
        <fullName evidence="2">Uncharacterized protein</fullName>
    </submittedName>
</protein>
<dbReference type="Proteomes" id="UP000596742">
    <property type="component" value="Unassembled WGS sequence"/>
</dbReference>
<dbReference type="AlphaFoldDB" id="A0A8B6GSQ0"/>
<evidence type="ECO:0000256" key="1">
    <source>
        <dbReference type="SAM" id="MobiDB-lite"/>
    </source>
</evidence>
<dbReference type="OrthoDB" id="2320933at2759"/>
<feature type="region of interest" description="Disordered" evidence="1">
    <location>
        <begin position="1"/>
        <end position="36"/>
    </location>
</feature>
<dbReference type="EMBL" id="UYJE01008926">
    <property type="protein sequence ID" value="VDI68569.1"/>
    <property type="molecule type" value="Genomic_DNA"/>
</dbReference>
<evidence type="ECO:0000313" key="2">
    <source>
        <dbReference type="EMBL" id="VDI68569.1"/>
    </source>
</evidence>
<feature type="region of interest" description="Disordered" evidence="1">
    <location>
        <begin position="146"/>
        <end position="166"/>
    </location>
</feature>
<keyword evidence="3" id="KW-1185">Reference proteome</keyword>
<reference evidence="2" key="1">
    <citation type="submission" date="2018-11" db="EMBL/GenBank/DDBJ databases">
        <authorList>
            <person name="Alioto T."/>
            <person name="Alioto T."/>
        </authorList>
    </citation>
    <scope>NUCLEOTIDE SEQUENCE</scope>
</reference>
<feature type="compositionally biased region" description="Basic and acidic residues" evidence="1">
    <location>
        <begin position="21"/>
        <end position="31"/>
    </location>
</feature>
<proteinExistence type="predicted"/>
<feature type="compositionally biased region" description="Basic and acidic residues" evidence="1">
    <location>
        <begin position="151"/>
        <end position="166"/>
    </location>
</feature>
<comment type="caution">
    <text evidence="2">The sequence shown here is derived from an EMBL/GenBank/DDBJ whole genome shotgun (WGS) entry which is preliminary data.</text>
</comment>
<organism evidence="2 3">
    <name type="scientific">Mytilus galloprovincialis</name>
    <name type="common">Mediterranean mussel</name>
    <dbReference type="NCBI Taxonomy" id="29158"/>
    <lineage>
        <taxon>Eukaryota</taxon>
        <taxon>Metazoa</taxon>
        <taxon>Spiralia</taxon>
        <taxon>Lophotrochozoa</taxon>
        <taxon>Mollusca</taxon>
        <taxon>Bivalvia</taxon>
        <taxon>Autobranchia</taxon>
        <taxon>Pteriomorphia</taxon>
        <taxon>Mytilida</taxon>
        <taxon>Mytiloidea</taxon>
        <taxon>Mytilidae</taxon>
        <taxon>Mytilinae</taxon>
        <taxon>Mytilus</taxon>
    </lineage>
</organism>
<gene>
    <name evidence="2" type="ORF">MGAL_10B026269</name>
</gene>
<accession>A0A8B6GSQ0</accession>
<name>A0A8B6GSQ0_MYTGA</name>